<feature type="region of interest" description="Disordered" evidence="1">
    <location>
        <begin position="1"/>
        <end position="53"/>
    </location>
</feature>
<sequence length="53" mass="5051">NGVPWVGDGGVSGVSLSEESLADDRNGEVAGNGGIRSDDGSSDGSGSVSDVGN</sequence>
<accession>A0A699T7Y9</accession>
<reference evidence="2" key="1">
    <citation type="journal article" date="2019" name="Sci. Rep.">
        <title>Draft genome of Tanacetum cinerariifolium, the natural source of mosquito coil.</title>
        <authorList>
            <person name="Yamashiro T."/>
            <person name="Shiraishi A."/>
            <person name="Satake H."/>
            <person name="Nakayama K."/>
        </authorList>
    </citation>
    <scope>NUCLEOTIDE SEQUENCE</scope>
</reference>
<protein>
    <submittedName>
        <fullName evidence="2">Uncharacterized protein</fullName>
    </submittedName>
</protein>
<name>A0A699T7Y9_TANCI</name>
<evidence type="ECO:0000256" key="1">
    <source>
        <dbReference type="SAM" id="MobiDB-lite"/>
    </source>
</evidence>
<gene>
    <name evidence="2" type="ORF">Tci_876923</name>
</gene>
<dbReference type="EMBL" id="BKCJ011215082">
    <property type="protein sequence ID" value="GFD04954.1"/>
    <property type="molecule type" value="Genomic_DNA"/>
</dbReference>
<dbReference type="AlphaFoldDB" id="A0A699T7Y9"/>
<evidence type="ECO:0000313" key="2">
    <source>
        <dbReference type="EMBL" id="GFD04954.1"/>
    </source>
</evidence>
<comment type="caution">
    <text evidence="2">The sequence shown here is derived from an EMBL/GenBank/DDBJ whole genome shotgun (WGS) entry which is preliminary data.</text>
</comment>
<organism evidence="2">
    <name type="scientific">Tanacetum cinerariifolium</name>
    <name type="common">Dalmatian daisy</name>
    <name type="synonym">Chrysanthemum cinerariifolium</name>
    <dbReference type="NCBI Taxonomy" id="118510"/>
    <lineage>
        <taxon>Eukaryota</taxon>
        <taxon>Viridiplantae</taxon>
        <taxon>Streptophyta</taxon>
        <taxon>Embryophyta</taxon>
        <taxon>Tracheophyta</taxon>
        <taxon>Spermatophyta</taxon>
        <taxon>Magnoliopsida</taxon>
        <taxon>eudicotyledons</taxon>
        <taxon>Gunneridae</taxon>
        <taxon>Pentapetalae</taxon>
        <taxon>asterids</taxon>
        <taxon>campanulids</taxon>
        <taxon>Asterales</taxon>
        <taxon>Asteraceae</taxon>
        <taxon>Asteroideae</taxon>
        <taxon>Anthemideae</taxon>
        <taxon>Anthemidinae</taxon>
        <taxon>Tanacetum</taxon>
    </lineage>
</organism>
<feature type="non-terminal residue" evidence="2">
    <location>
        <position position="1"/>
    </location>
</feature>
<feature type="compositionally biased region" description="Low complexity" evidence="1">
    <location>
        <begin position="42"/>
        <end position="53"/>
    </location>
</feature>
<proteinExistence type="predicted"/>